<comment type="catalytic activity">
    <reaction evidence="6">
        <text>dCMP + ATP = dCDP + ADP</text>
        <dbReference type="Rhea" id="RHEA:25094"/>
        <dbReference type="ChEBI" id="CHEBI:30616"/>
        <dbReference type="ChEBI" id="CHEBI:57566"/>
        <dbReference type="ChEBI" id="CHEBI:58593"/>
        <dbReference type="ChEBI" id="CHEBI:456216"/>
        <dbReference type="EC" id="2.7.4.25"/>
    </reaction>
</comment>
<feature type="non-terminal residue" evidence="9">
    <location>
        <position position="362"/>
    </location>
</feature>
<dbReference type="Gene3D" id="3.40.50.300">
    <property type="entry name" value="P-loop containing nucleotide triphosphate hydrolases"/>
    <property type="match status" value="1"/>
</dbReference>
<comment type="catalytic activity">
    <reaction evidence="7">
        <text>CMP + ATP = CDP + ADP</text>
        <dbReference type="Rhea" id="RHEA:11600"/>
        <dbReference type="ChEBI" id="CHEBI:30616"/>
        <dbReference type="ChEBI" id="CHEBI:58069"/>
        <dbReference type="ChEBI" id="CHEBI:60377"/>
        <dbReference type="ChEBI" id="CHEBI:456216"/>
        <dbReference type="EC" id="2.7.4.25"/>
    </reaction>
</comment>
<evidence type="ECO:0000256" key="6">
    <source>
        <dbReference type="ARBA" id="ARBA00047615"/>
    </source>
</evidence>
<dbReference type="GO" id="GO:0036431">
    <property type="term" value="F:dCMP kinase activity"/>
    <property type="evidence" value="ECO:0007669"/>
    <property type="project" value="InterPro"/>
</dbReference>
<accession>A0A9N9PBP5</accession>
<dbReference type="InterPro" id="IPR027417">
    <property type="entry name" value="P-loop_NTPase"/>
</dbReference>
<dbReference type="Pfam" id="PF02224">
    <property type="entry name" value="Cytidylate_kin"/>
    <property type="match status" value="1"/>
</dbReference>
<dbReference type="Proteomes" id="UP000789759">
    <property type="component" value="Unassembled WGS sequence"/>
</dbReference>
<keyword evidence="4" id="KW-0418">Kinase</keyword>
<protein>
    <recommendedName>
        <fullName evidence="1">(d)CMP kinase</fullName>
        <ecNumber evidence="1">2.7.4.25</ecNumber>
    </recommendedName>
</protein>
<evidence type="ECO:0000256" key="2">
    <source>
        <dbReference type="ARBA" id="ARBA00022679"/>
    </source>
</evidence>
<dbReference type="GO" id="GO:0006139">
    <property type="term" value="P:nucleobase-containing compound metabolic process"/>
    <property type="evidence" value="ECO:0007669"/>
    <property type="project" value="InterPro"/>
</dbReference>
<dbReference type="InterPro" id="IPR011994">
    <property type="entry name" value="Cytidylate_kinase_dom"/>
</dbReference>
<dbReference type="EC" id="2.7.4.25" evidence="1"/>
<keyword evidence="2" id="KW-0808">Transferase</keyword>
<evidence type="ECO:0000313" key="10">
    <source>
        <dbReference type="Proteomes" id="UP000789759"/>
    </source>
</evidence>
<evidence type="ECO:0000313" key="9">
    <source>
        <dbReference type="EMBL" id="CAG8805391.1"/>
    </source>
</evidence>
<organism evidence="9 10">
    <name type="scientific">Cetraspora pellucida</name>
    <dbReference type="NCBI Taxonomy" id="1433469"/>
    <lineage>
        <taxon>Eukaryota</taxon>
        <taxon>Fungi</taxon>
        <taxon>Fungi incertae sedis</taxon>
        <taxon>Mucoromycota</taxon>
        <taxon>Glomeromycotina</taxon>
        <taxon>Glomeromycetes</taxon>
        <taxon>Diversisporales</taxon>
        <taxon>Gigasporaceae</taxon>
        <taxon>Cetraspora</taxon>
    </lineage>
</organism>
<dbReference type="OrthoDB" id="10263145at2759"/>
<name>A0A9N9PBP5_9GLOM</name>
<evidence type="ECO:0000256" key="1">
    <source>
        <dbReference type="ARBA" id="ARBA00012906"/>
    </source>
</evidence>
<evidence type="ECO:0000256" key="3">
    <source>
        <dbReference type="ARBA" id="ARBA00022741"/>
    </source>
</evidence>
<evidence type="ECO:0000256" key="4">
    <source>
        <dbReference type="ARBA" id="ARBA00022777"/>
    </source>
</evidence>
<dbReference type="AlphaFoldDB" id="A0A9N9PBP5"/>
<sequence length="362" mass="41850">AEIAKVDGVREAINIKINQLVNGKGFVVVGCDVTTKILSDAEIKIVLSTDIKTQLYDLIQKAKQISTIIDMKNLSLDQVIPKILKIVIYHSLQYISSPIKAPYKSVVQFQDQLNEDNQISIHENTNASKRFRQKSFELAFPDLDECLEFMKNLFCYYEVIEKEYDDIDKIIPLDRNYAFYFKMQDWKSKVLSGPLNGANLSLYKDTLKKMKKIGFSVDILLTQVRSEMEIYINLLNDSKDSINYYNKWQVVGDDKNSNESYIDCAIHEAKEEVEVDIKLENLTIISTIKGFQVFPDFERQQILYLDLKKLSKYNMTNFIKEHMSMISEVINKKFCAIHNTEIDEKVTDESSSKDENIESSSN</sequence>
<keyword evidence="5" id="KW-0067">ATP-binding</keyword>
<evidence type="ECO:0000259" key="8">
    <source>
        <dbReference type="Pfam" id="PF02224"/>
    </source>
</evidence>
<evidence type="ECO:0000256" key="7">
    <source>
        <dbReference type="ARBA" id="ARBA00048478"/>
    </source>
</evidence>
<dbReference type="EMBL" id="CAJVQA010034173">
    <property type="protein sequence ID" value="CAG8805391.1"/>
    <property type="molecule type" value="Genomic_DNA"/>
</dbReference>
<feature type="domain" description="Cytidylate kinase" evidence="8">
    <location>
        <begin position="2"/>
        <end position="52"/>
    </location>
</feature>
<keyword evidence="3" id="KW-0547">Nucleotide-binding</keyword>
<evidence type="ECO:0000256" key="5">
    <source>
        <dbReference type="ARBA" id="ARBA00022840"/>
    </source>
</evidence>
<keyword evidence="10" id="KW-1185">Reference proteome</keyword>
<dbReference type="Gene3D" id="3.90.79.10">
    <property type="entry name" value="Nucleoside Triphosphate Pyrophosphohydrolase"/>
    <property type="match status" value="1"/>
</dbReference>
<gene>
    <name evidence="9" type="ORF">CPELLU_LOCUS18100</name>
</gene>
<proteinExistence type="predicted"/>
<dbReference type="GO" id="GO:0005524">
    <property type="term" value="F:ATP binding"/>
    <property type="evidence" value="ECO:0007669"/>
    <property type="project" value="UniProtKB-KW"/>
</dbReference>
<comment type="caution">
    <text evidence="9">The sequence shown here is derived from an EMBL/GenBank/DDBJ whole genome shotgun (WGS) entry which is preliminary data.</text>
</comment>
<reference evidence="9" key="1">
    <citation type="submission" date="2021-06" db="EMBL/GenBank/DDBJ databases">
        <authorList>
            <person name="Kallberg Y."/>
            <person name="Tangrot J."/>
            <person name="Rosling A."/>
        </authorList>
    </citation>
    <scope>NUCLEOTIDE SEQUENCE</scope>
    <source>
        <strain evidence="9">FL966</strain>
    </source>
</reference>